<dbReference type="Pfam" id="PF17074">
    <property type="entry name" value="Darcynin"/>
    <property type="match status" value="1"/>
</dbReference>
<dbReference type="RefSeq" id="WP_050412039.1">
    <property type="nucleotide sequence ID" value="NZ_JACHXD010000002.1"/>
</dbReference>
<evidence type="ECO:0008006" key="4">
    <source>
        <dbReference type="Google" id="ProtNLM"/>
    </source>
</evidence>
<accession>A0A7W5B7L8</accession>
<evidence type="ECO:0000313" key="2">
    <source>
        <dbReference type="EMBL" id="MBB3117640.1"/>
    </source>
</evidence>
<sequence>MKPKLTYTVIMCYNFSNTWLGMSRDQRKAFEMEHVVPIFARYDKLLRRRAYDAEGFCTEFTDFMIIETTDLAYYYYMVEELRDSRLLSDGLCSIDKVFIGIEDGYHQFEEDLAKEVEHESVAA</sequence>
<dbReference type="Proteomes" id="UP000541535">
    <property type="component" value="Unassembled WGS sequence"/>
</dbReference>
<evidence type="ECO:0000256" key="1">
    <source>
        <dbReference type="ARBA" id="ARBA00006869"/>
    </source>
</evidence>
<organism evidence="2 3">
    <name type="scientific">Pseudoduganella violacea</name>
    <dbReference type="NCBI Taxonomy" id="1715466"/>
    <lineage>
        <taxon>Bacteria</taxon>
        <taxon>Pseudomonadati</taxon>
        <taxon>Pseudomonadota</taxon>
        <taxon>Betaproteobacteria</taxon>
        <taxon>Burkholderiales</taxon>
        <taxon>Oxalobacteraceae</taxon>
        <taxon>Telluria group</taxon>
        <taxon>Pseudoduganella</taxon>
    </lineage>
</organism>
<dbReference type="InterPro" id="IPR031409">
    <property type="entry name" value="Darcynin"/>
</dbReference>
<reference evidence="2 3" key="1">
    <citation type="submission" date="2020-08" db="EMBL/GenBank/DDBJ databases">
        <title>Genomic Encyclopedia of Type Strains, Phase III (KMG-III): the genomes of soil and plant-associated and newly described type strains.</title>
        <authorList>
            <person name="Whitman W."/>
        </authorList>
    </citation>
    <scope>NUCLEOTIDE SEQUENCE [LARGE SCALE GENOMIC DNA]</scope>
    <source>
        <strain evidence="2 3">CECT 8897</strain>
    </source>
</reference>
<name>A0A7W5B7L8_9BURK</name>
<protein>
    <recommendedName>
        <fullName evidence="4">Darcynin 2</fullName>
    </recommendedName>
</protein>
<gene>
    <name evidence="2" type="ORF">FHS03_000666</name>
</gene>
<dbReference type="AlphaFoldDB" id="A0A7W5B7L8"/>
<comment type="similarity">
    <text evidence="1">Belongs to the darcynin family.</text>
</comment>
<comment type="caution">
    <text evidence="2">The sequence shown here is derived from an EMBL/GenBank/DDBJ whole genome shotgun (WGS) entry which is preliminary data.</text>
</comment>
<proteinExistence type="inferred from homology"/>
<evidence type="ECO:0000313" key="3">
    <source>
        <dbReference type="Proteomes" id="UP000541535"/>
    </source>
</evidence>
<dbReference type="EMBL" id="JACHXD010000002">
    <property type="protein sequence ID" value="MBB3117640.1"/>
    <property type="molecule type" value="Genomic_DNA"/>
</dbReference>
<keyword evidence="3" id="KW-1185">Reference proteome</keyword>